<accession>A0A165BDI3</accession>
<evidence type="ECO:0000313" key="4">
    <source>
        <dbReference type="Proteomes" id="UP000077266"/>
    </source>
</evidence>
<name>A0A165BDI3_EXIGL</name>
<dbReference type="OrthoDB" id="10253736at2759"/>
<dbReference type="PANTHER" id="PTHR24321:SF8">
    <property type="entry name" value="ESTRADIOL 17-BETA-DEHYDROGENASE 8-RELATED"/>
    <property type="match status" value="1"/>
</dbReference>
<comment type="similarity">
    <text evidence="1">Belongs to the short-chain dehydrogenases/reductases (SDR) family.</text>
</comment>
<dbReference type="GO" id="GO:0016491">
    <property type="term" value="F:oxidoreductase activity"/>
    <property type="evidence" value="ECO:0007669"/>
    <property type="project" value="UniProtKB-KW"/>
</dbReference>
<evidence type="ECO:0000256" key="1">
    <source>
        <dbReference type="ARBA" id="ARBA00006484"/>
    </source>
</evidence>
<dbReference type="CDD" id="cd05233">
    <property type="entry name" value="SDR_c"/>
    <property type="match status" value="1"/>
</dbReference>
<dbReference type="SUPFAM" id="SSF51735">
    <property type="entry name" value="NAD(P)-binding Rossmann-fold domains"/>
    <property type="match status" value="1"/>
</dbReference>
<dbReference type="PANTHER" id="PTHR24321">
    <property type="entry name" value="DEHYDROGENASES, SHORT CHAIN"/>
    <property type="match status" value="1"/>
</dbReference>
<gene>
    <name evidence="3" type="ORF">EXIGLDRAFT_714445</name>
</gene>
<sequence>MDLGFKDVHVLITGASGGIGLATCKLFLDLGAQVTGHYNTTRAPLDSTFSETVHAVQADLKSEGDVTRMFDDLKSPVSVLVVNHGIWETRDAPLVDMDLSQWEHTLDTNLTSSFLIVRAFLRQLRDAPEEVKTSANIVFIGSTAGRFGEAGHADYAASKSALMYGLTLSLKNEIVRIAPRGRVNTIAPGWVRTPMAEEALKDAAVVYRSLATTPLKRFATAGQVATQIALIASNNVSGHVTGEVITVAGGMEGRLLNQPTDVDVNAV</sequence>
<keyword evidence="4" id="KW-1185">Reference proteome</keyword>
<evidence type="ECO:0000313" key="3">
    <source>
        <dbReference type="EMBL" id="KZV80387.1"/>
    </source>
</evidence>
<dbReference type="STRING" id="1314781.A0A165BDI3"/>
<protein>
    <submittedName>
        <fullName evidence="3">NAD dependent epimerase/dehydratase</fullName>
    </submittedName>
</protein>
<dbReference type="Proteomes" id="UP000077266">
    <property type="component" value="Unassembled WGS sequence"/>
</dbReference>
<evidence type="ECO:0000256" key="2">
    <source>
        <dbReference type="ARBA" id="ARBA00023002"/>
    </source>
</evidence>
<dbReference type="AlphaFoldDB" id="A0A165BDI3"/>
<dbReference type="InParanoid" id="A0A165BDI3"/>
<dbReference type="InterPro" id="IPR036291">
    <property type="entry name" value="NAD(P)-bd_dom_sf"/>
</dbReference>
<dbReference type="InterPro" id="IPR002347">
    <property type="entry name" value="SDR_fam"/>
</dbReference>
<dbReference type="Gene3D" id="3.40.50.720">
    <property type="entry name" value="NAD(P)-binding Rossmann-like Domain"/>
    <property type="match status" value="1"/>
</dbReference>
<organism evidence="3 4">
    <name type="scientific">Exidia glandulosa HHB12029</name>
    <dbReference type="NCBI Taxonomy" id="1314781"/>
    <lineage>
        <taxon>Eukaryota</taxon>
        <taxon>Fungi</taxon>
        <taxon>Dikarya</taxon>
        <taxon>Basidiomycota</taxon>
        <taxon>Agaricomycotina</taxon>
        <taxon>Agaricomycetes</taxon>
        <taxon>Auriculariales</taxon>
        <taxon>Exidiaceae</taxon>
        <taxon>Exidia</taxon>
    </lineage>
</organism>
<proteinExistence type="inferred from homology"/>
<dbReference type="PRINTS" id="PR00081">
    <property type="entry name" value="GDHRDH"/>
</dbReference>
<keyword evidence="2" id="KW-0560">Oxidoreductase</keyword>
<dbReference type="EMBL" id="KV426487">
    <property type="protein sequence ID" value="KZV80387.1"/>
    <property type="molecule type" value="Genomic_DNA"/>
</dbReference>
<dbReference type="Pfam" id="PF00106">
    <property type="entry name" value="adh_short"/>
    <property type="match status" value="1"/>
</dbReference>
<reference evidence="3 4" key="1">
    <citation type="journal article" date="2016" name="Mol. Biol. Evol.">
        <title>Comparative Genomics of Early-Diverging Mushroom-Forming Fungi Provides Insights into the Origins of Lignocellulose Decay Capabilities.</title>
        <authorList>
            <person name="Nagy L.G."/>
            <person name="Riley R."/>
            <person name="Tritt A."/>
            <person name="Adam C."/>
            <person name="Daum C."/>
            <person name="Floudas D."/>
            <person name="Sun H."/>
            <person name="Yadav J.S."/>
            <person name="Pangilinan J."/>
            <person name="Larsson K.H."/>
            <person name="Matsuura K."/>
            <person name="Barry K."/>
            <person name="Labutti K."/>
            <person name="Kuo R."/>
            <person name="Ohm R.A."/>
            <person name="Bhattacharya S.S."/>
            <person name="Shirouzu T."/>
            <person name="Yoshinaga Y."/>
            <person name="Martin F.M."/>
            <person name="Grigoriev I.V."/>
            <person name="Hibbett D.S."/>
        </authorList>
    </citation>
    <scope>NUCLEOTIDE SEQUENCE [LARGE SCALE GENOMIC DNA]</scope>
    <source>
        <strain evidence="3 4">HHB12029</strain>
    </source>
</reference>